<organism evidence="5 6">
    <name type="scientific">Paenibacillus apii</name>
    <dbReference type="NCBI Taxonomy" id="1850370"/>
    <lineage>
        <taxon>Bacteria</taxon>
        <taxon>Bacillati</taxon>
        <taxon>Bacillota</taxon>
        <taxon>Bacilli</taxon>
        <taxon>Bacillales</taxon>
        <taxon>Paenibacillaceae</taxon>
        <taxon>Paenibacillus</taxon>
    </lineage>
</organism>
<feature type="domain" description="Epoxide hydrolase N-terminal" evidence="4">
    <location>
        <begin position="3"/>
        <end position="70"/>
    </location>
</feature>
<keyword evidence="2" id="KW-0058">Aromatic hydrocarbons catabolism</keyword>
<keyword evidence="6" id="KW-1185">Reference proteome</keyword>
<accession>A0A6M1PQ33</accession>
<dbReference type="PANTHER" id="PTHR21661">
    <property type="entry name" value="EPOXIDE HYDROLASE 1-RELATED"/>
    <property type="match status" value="1"/>
</dbReference>
<dbReference type="InterPro" id="IPR029058">
    <property type="entry name" value="AB_hydrolase_fold"/>
</dbReference>
<dbReference type="GO" id="GO:0097176">
    <property type="term" value="P:epoxide metabolic process"/>
    <property type="evidence" value="ECO:0007669"/>
    <property type="project" value="TreeGrafter"/>
</dbReference>
<evidence type="ECO:0000313" key="6">
    <source>
        <dbReference type="Proteomes" id="UP000480151"/>
    </source>
</evidence>
<keyword evidence="3" id="KW-0378">Hydrolase</keyword>
<comment type="similarity">
    <text evidence="1">Belongs to the peptidase S33 family.</text>
</comment>
<dbReference type="GO" id="GO:0004301">
    <property type="term" value="F:epoxide hydrolase activity"/>
    <property type="evidence" value="ECO:0007669"/>
    <property type="project" value="TreeGrafter"/>
</dbReference>
<evidence type="ECO:0000256" key="2">
    <source>
        <dbReference type="ARBA" id="ARBA00022797"/>
    </source>
</evidence>
<evidence type="ECO:0000256" key="1">
    <source>
        <dbReference type="ARBA" id="ARBA00010088"/>
    </source>
</evidence>
<reference evidence="5 6" key="1">
    <citation type="submission" date="2020-02" db="EMBL/GenBank/DDBJ databases">
        <authorList>
            <person name="Gao J."/>
            <person name="Sun J."/>
        </authorList>
    </citation>
    <scope>NUCLEOTIDE SEQUENCE [LARGE SCALE GENOMIC DNA]</scope>
    <source>
        <strain evidence="5 6">7124</strain>
    </source>
</reference>
<dbReference type="SUPFAM" id="SSF53474">
    <property type="entry name" value="alpha/beta-Hydrolases"/>
    <property type="match status" value="1"/>
</dbReference>
<evidence type="ECO:0000256" key="3">
    <source>
        <dbReference type="ARBA" id="ARBA00022801"/>
    </source>
</evidence>
<dbReference type="EMBL" id="JAAKGU010000008">
    <property type="protein sequence ID" value="NGM84215.1"/>
    <property type="molecule type" value="Genomic_DNA"/>
</dbReference>
<dbReference type="Gene3D" id="3.40.50.1820">
    <property type="entry name" value="alpha/beta hydrolase"/>
    <property type="match status" value="1"/>
</dbReference>
<dbReference type="InterPro" id="IPR010497">
    <property type="entry name" value="Epoxide_hydro_N"/>
</dbReference>
<name>A0A6M1PQ33_9BACL</name>
<dbReference type="Proteomes" id="UP000480151">
    <property type="component" value="Unassembled WGS sequence"/>
</dbReference>
<gene>
    <name evidence="5" type="ORF">G5B47_17525</name>
</gene>
<proteinExistence type="inferred from homology"/>
<comment type="caution">
    <text evidence="5">The sequence shown here is derived from an EMBL/GenBank/DDBJ whole genome shotgun (WGS) entry which is preliminary data.</text>
</comment>
<dbReference type="PANTHER" id="PTHR21661:SF35">
    <property type="entry name" value="EPOXIDE HYDROLASE"/>
    <property type="match status" value="1"/>
</dbReference>
<sequence>MYVSDEVLADLQHRLKSTRWPVGAGNDDWYYGVGRNYLEGLIDYWMNEFDWRKAENSINAYEHYRVNADGGEVSK</sequence>
<evidence type="ECO:0000313" key="5">
    <source>
        <dbReference type="EMBL" id="NGM84215.1"/>
    </source>
</evidence>
<evidence type="ECO:0000259" key="4">
    <source>
        <dbReference type="Pfam" id="PF06441"/>
    </source>
</evidence>
<dbReference type="Pfam" id="PF06441">
    <property type="entry name" value="EHN"/>
    <property type="match status" value="1"/>
</dbReference>
<protein>
    <recommendedName>
        <fullName evidence="4">Epoxide hydrolase N-terminal domain-containing protein</fullName>
    </recommendedName>
</protein>
<dbReference type="AlphaFoldDB" id="A0A6M1PQ33"/>